<proteinExistence type="predicted"/>
<sequence>MPHWPFSDPIRPPKKGPVWTSISDACGRHWVAWAENPLVGITIVCPWLIAFPSNSSSSPAPCSDRPLAFWSPRLTCGFTWNEYLVAIRRFFTVIVYCLLFPLSSESSVRVLDRHRCGPQFCISQ</sequence>
<dbReference type="AlphaFoldDB" id="A0A8D8CN63"/>
<dbReference type="EMBL" id="HBUE01132888">
    <property type="protein sequence ID" value="CAG6497352.1"/>
    <property type="molecule type" value="Transcribed_RNA"/>
</dbReference>
<accession>A0A8D8CN63</accession>
<dbReference type="EMBL" id="HBUE01132893">
    <property type="protein sequence ID" value="CAG6497358.1"/>
    <property type="molecule type" value="Transcribed_RNA"/>
</dbReference>
<reference evidence="1" key="1">
    <citation type="submission" date="2021-05" db="EMBL/GenBank/DDBJ databases">
        <authorList>
            <person name="Alioto T."/>
            <person name="Alioto T."/>
            <person name="Gomez Garrido J."/>
        </authorList>
    </citation>
    <scope>NUCLEOTIDE SEQUENCE</scope>
</reference>
<name>A0A8D8CN63_CULPI</name>
<dbReference type="EMBL" id="HBUE01132894">
    <property type="protein sequence ID" value="CAG6497360.1"/>
    <property type="molecule type" value="Transcribed_RNA"/>
</dbReference>
<protein>
    <submittedName>
        <fullName evidence="1">(northern house mosquito) hypothetical protein</fullName>
    </submittedName>
</protein>
<dbReference type="EMBL" id="HBUE01132890">
    <property type="protein sequence ID" value="CAG6497355.1"/>
    <property type="molecule type" value="Transcribed_RNA"/>
</dbReference>
<organism evidence="1">
    <name type="scientific">Culex pipiens</name>
    <name type="common">House mosquito</name>
    <dbReference type="NCBI Taxonomy" id="7175"/>
    <lineage>
        <taxon>Eukaryota</taxon>
        <taxon>Metazoa</taxon>
        <taxon>Ecdysozoa</taxon>
        <taxon>Arthropoda</taxon>
        <taxon>Hexapoda</taxon>
        <taxon>Insecta</taxon>
        <taxon>Pterygota</taxon>
        <taxon>Neoptera</taxon>
        <taxon>Endopterygota</taxon>
        <taxon>Diptera</taxon>
        <taxon>Nematocera</taxon>
        <taxon>Culicoidea</taxon>
        <taxon>Culicidae</taxon>
        <taxon>Culicinae</taxon>
        <taxon>Culicini</taxon>
        <taxon>Culex</taxon>
        <taxon>Culex</taxon>
    </lineage>
</organism>
<evidence type="ECO:0000313" key="1">
    <source>
        <dbReference type="EMBL" id="CAG6497360.1"/>
    </source>
</evidence>